<evidence type="ECO:0000259" key="4">
    <source>
        <dbReference type="Pfam" id="PF15784"/>
    </source>
</evidence>
<proteinExistence type="inferred from homology"/>
<dbReference type="GO" id="GO:0000785">
    <property type="term" value="C:chromatin"/>
    <property type="evidence" value="ECO:0007669"/>
    <property type="project" value="TreeGrafter"/>
</dbReference>
<dbReference type="GO" id="GO:0006357">
    <property type="term" value="P:regulation of transcription by RNA polymerase II"/>
    <property type="evidence" value="ECO:0007669"/>
    <property type="project" value="TreeGrafter"/>
</dbReference>
<dbReference type="PANTHER" id="PTHR13992">
    <property type="entry name" value="NUCLEAR RECEPTOR CO-REPRESSOR RELATED NCOR"/>
    <property type="match status" value="1"/>
</dbReference>
<reference evidence="5" key="2">
    <citation type="submission" date="2023-05" db="EMBL/GenBank/DDBJ databases">
        <authorList>
            <person name="Fouks B."/>
        </authorList>
    </citation>
    <scope>NUCLEOTIDE SEQUENCE</scope>
    <source>
        <strain evidence="5">Stay&amp;Tobe</strain>
        <tissue evidence="5">Testes</tissue>
    </source>
</reference>
<evidence type="ECO:0000256" key="1">
    <source>
        <dbReference type="ARBA" id="ARBA00010097"/>
    </source>
</evidence>
<evidence type="ECO:0000256" key="3">
    <source>
        <dbReference type="SAM" id="MobiDB-lite"/>
    </source>
</evidence>
<keyword evidence="2" id="KW-0175">Coiled coil</keyword>
<evidence type="ECO:0000313" key="5">
    <source>
        <dbReference type="EMBL" id="KAJ9599776.1"/>
    </source>
</evidence>
<dbReference type="AlphaFoldDB" id="A0AAD8AJG4"/>
<dbReference type="EMBL" id="JASPKZ010000521">
    <property type="protein sequence ID" value="KAJ9599776.1"/>
    <property type="molecule type" value="Genomic_DNA"/>
</dbReference>
<gene>
    <name evidence="5" type="ORF">L9F63_026374</name>
</gene>
<keyword evidence="6" id="KW-1185">Reference proteome</keyword>
<accession>A0AAD8AJG4</accession>
<comment type="similarity">
    <text evidence="1">Belongs to the N-CoR nuclear receptor corepressors family.</text>
</comment>
<feature type="domain" description="N-CoR GPS2-interacting" evidence="4">
    <location>
        <begin position="45"/>
        <end position="129"/>
    </location>
</feature>
<name>A0AAD8AJG4_DIPPU</name>
<evidence type="ECO:0000256" key="2">
    <source>
        <dbReference type="ARBA" id="ARBA00023054"/>
    </source>
</evidence>
<dbReference type="PANTHER" id="PTHR13992:SF39">
    <property type="entry name" value="SMRTER, ISOFORM G"/>
    <property type="match status" value="1"/>
</dbReference>
<comment type="caution">
    <text evidence="5">The sequence shown here is derived from an EMBL/GenBank/DDBJ whole genome shotgun (WGS) entry which is preliminary data.</text>
</comment>
<feature type="region of interest" description="Disordered" evidence="3">
    <location>
        <begin position="104"/>
        <end position="124"/>
    </location>
</feature>
<dbReference type="InterPro" id="IPR051571">
    <property type="entry name" value="N-CoR_corepressor"/>
</dbReference>
<dbReference type="Proteomes" id="UP001233999">
    <property type="component" value="Unassembled WGS sequence"/>
</dbReference>
<dbReference type="Gene3D" id="1.20.5.430">
    <property type="match status" value="1"/>
</dbReference>
<sequence>KELTNTMYFNDPSFCVEKELSLPCPSHYMLPLVIYCEADSEQPAYNPQVEAISPTLPPESLQEDAAFRATKDDLLQQISKVDREIAKAESQISKLKKKQQELEEAANKPTTMKEEEEITQPKHQCPAQKIYAENRKKAQEAHSLLDKLGPKVELPLYNQPSDTALYHENKRRHLTFKRRLMEYFKRKHGDRESRDKYLTATYSKLMQEWLRKVEKVEAIAETKSERSQKWEFFEKVFPELRKQREEKS</sequence>
<evidence type="ECO:0000313" key="6">
    <source>
        <dbReference type="Proteomes" id="UP001233999"/>
    </source>
</evidence>
<organism evidence="5 6">
    <name type="scientific">Diploptera punctata</name>
    <name type="common">Pacific beetle cockroach</name>
    <dbReference type="NCBI Taxonomy" id="6984"/>
    <lineage>
        <taxon>Eukaryota</taxon>
        <taxon>Metazoa</taxon>
        <taxon>Ecdysozoa</taxon>
        <taxon>Arthropoda</taxon>
        <taxon>Hexapoda</taxon>
        <taxon>Insecta</taxon>
        <taxon>Pterygota</taxon>
        <taxon>Neoptera</taxon>
        <taxon>Polyneoptera</taxon>
        <taxon>Dictyoptera</taxon>
        <taxon>Blattodea</taxon>
        <taxon>Blaberoidea</taxon>
        <taxon>Blaberidae</taxon>
        <taxon>Diplopterinae</taxon>
        <taxon>Diploptera</taxon>
    </lineage>
</organism>
<feature type="non-terminal residue" evidence="5">
    <location>
        <position position="1"/>
    </location>
</feature>
<dbReference type="Pfam" id="PF15784">
    <property type="entry name" value="GPS2_interact"/>
    <property type="match status" value="1"/>
</dbReference>
<dbReference type="InterPro" id="IPR031557">
    <property type="entry name" value="N-CoR_GPS2_interact"/>
</dbReference>
<protein>
    <recommendedName>
        <fullName evidence="4">N-CoR GPS2-interacting domain-containing protein</fullName>
    </recommendedName>
</protein>
<reference evidence="5" key="1">
    <citation type="journal article" date="2023" name="IScience">
        <title>Live-bearing cockroach genome reveals convergent evolutionary mechanisms linked to viviparity in insects and beyond.</title>
        <authorList>
            <person name="Fouks B."/>
            <person name="Harrison M.C."/>
            <person name="Mikhailova A.A."/>
            <person name="Marchal E."/>
            <person name="English S."/>
            <person name="Carruthers M."/>
            <person name="Jennings E.C."/>
            <person name="Chiamaka E.L."/>
            <person name="Frigard R.A."/>
            <person name="Pippel M."/>
            <person name="Attardo G.M."/>
            <person name="Benoit J.B."/>
            <person name="Bornberg-Bauer E."/>
            <person name="Tobe S.S."/>
        </authorList>
    </citation>
    <scope>NUCLEOTIDE SEQUENCE</scope>
    <source>
        <strain evidence="5">Stay&amp;Tobe</strain>
    </source>
</reference>